<sequence length="179" mass="20899">MAEKFSKKSEAPIEIYGKKYSGIREAIEKLKPDVTEVTIRARKRYDWTPEEMFGFEKRDKRKEKSEEKKKRERHHTDEDIIVEGVKYNSISEACEKYDINPTVVYNRLAQNKNNRWTIESAILTPKRDRSVVVNGKKYKSSYAAFKEIGKVSFTTYQGRISMGKSLEESLGLVDMNQDN</sequence>
<name>A0ABS9S9Q8_9GAMM</name>
<accession>A0ABS9S9Q8</accession>
<dbReference type="RefSeq" id="WP_240719140.1">
    <property type="nucleotide sequence ID" value="NZ_JAKVTW010000013.1"/>
</dbReference>
<proteinExistence type="predicted"/>
<keyword evidence="2" id="KW-1185">Reference proteome</keyword>
<evidence type="ECO:0000313" key="2">
    <source>
        <dbReference type="Proteomes" id="UP001320609"/>
    </source>
</evidence>
<protein>
    <submittedName>
        <fullName evidence="1">Uncharacterized protein</fullName>
    </submittedName>
</protein>
<gene>
    <name evidence="1" type="ORF">MLE19_16040</name>
</gene>
<organism evidence="1 2">
    <name type="scientific">Vreelandella neptunia</name>
    <dbReference type="NCBI Taxonomy" id="115551"/>
    <lineage>
        <taxon>Bacteria</taxon>
        <taxon>Pseudomonadati</taxon>
        <taxon>Pseudomonadota</taxon>
        <taxon>Gammaproteobacteria</taxon>
        <taxon>Oceanospirillales</taxon>
        <taxon>Halomonadaceae</taxon>
        <taxon>Vreelandella</taxon>
    </lineage>
</organism>
<reference evidence="1 2" key="1">
    <citation type="submission" date="2022-03" db="EMBL/GenBank/DDBJ databases">
        <title>Genomic signatures underlying metal tolerance in selected Arctic bacterial isolates.</title>
        <authorList>
            <person name="Thomas F.A."/>
            <person name="Venkatachalam S."/>
            <person name="Krishnan K.P."/>
        </authorList>
    </citation>
    <scope>NUCLEOTIDE SEQUENCE [LARGE SCALE GENOMIC DNA]</scope>
    <source>
        <strain evidence="1 2">HM116</strain>
    </source>
</reference>
<evidence type="ECO:0000313" key="1">
    <source>
        <dbReference type="EMBL" id="MCH4812846.1"/>
    </source>
</evidence>
<dbReference type="EMBL" id="JAKVTW010000013">
    <property type="protein sequence ID" value="MCH4812846.1"/>
    <property type="molecule type" value="Genomic_DNA"/>
</dbReference>
<dbReference type="Proteomes" id="UP001320609">
    <property type="component" value="Unassembled WGS sequence"/>
</dbReference>
<comment type="caution">
    <text evidence="1">The sequence shown here is derived from an EMBL/GenBank/DDBJ whole genome shotgun (WGS) entry which is preliminary data.</text>
</comment>